<evidence type="ECO:0000313" key="1">
    <source>
        <dbReference type="EMBL" id="GGE27670.1"/>
    </source>
</evidence>
<dbReference type="Proteomes" id="UP000625210">
    <property type="component" value="Unassembled WGS sequence"/>
</dbReference>
<dbReference type="RefSeq" id="WP_188648928.1">
    <property type="nucleotide sequence ID" value="NZ_BMHQ01000015.1"/>
</dbReference>
<sequence length="98" mass="11765">MAVKTAKIKMWLRVENNNKYVRGKKKVRESIEQLLRSEYNLRQAHSNSWEYEFDVTYTTVEELKIRVDDIINTMSLEADLNNCFIECDIRCDELDLTW</sequence>
<accession>A0A8J2Y9X3</accession>
<reference evidence="1" key="2">
    <citation type="submission" date="2020-09" db="EMBL/GenBank/DDBJ databases">
        <authorList>
            <person name="Sun Q."/>
            <person name="Zhou Y."/>
        </authorList>
    </citation>
    <scope>NUCLEOTIDE SEQUENCE</scope>
    <source>
        <strain evidence="1">CGMCC 1.15179</strain>
    </source>
</reference>
<keyword evidence="2" id="KW-1185">Reference proteome</keyword>
<organism evidence="1 2">
    <name type="scientific">Marinithermofilum abyssi</name>
    <dbReference type="NCBI Taxonomy" id="1571185"/>
    <lineage>
        <taxon>Bacteria</taxon>
        <taxon>Bacillati</taxon>
        <taxon>Bacillota</taxon>
        <taxon>Bacilli</taxon>
        <taxon>Bacillales</taxon>
        <taxon>Thermoactinomycetaceae</taxon>
        <taxon>Marinithermofilum</taxon>
    </lineage>
</organism>
<protein>
    <submittedName>
        <fullName evidence="1">Uncharacterized protein</fullName>
    </submittedName>
</protein>
<dbReference type="EMBL" id="BMHQ01000015">
    <property type="protein sequence ID" value="GGE27670.1"/>
    <property type="molecule type" value="Genomic_DNA"/>
</dbReference>
<proteinExistence type="predicted"/>
<reference evidence="1" key="1">
    <citation type="journal article" date="2014" name="Int. J. Syst. Evol. Microbiol.">
        <title>Complete genome sequence of Corynebacterium casei LMG S-19264T (=DSM 44701T), isolated from a smear-ripened cheese.</title>
        <authorList>
            <consortium name="US DOE Joint Genome Institute (JGI-PGF)"/>
            <person name="Walter F."/>
            <person name="Albersmeier A."/>
            <person name="Kalinowski J."/>
            <person name="Ruckert C."/>
        </authorList>
    </citation>
    <scope>NUCLEOTIDE SEQUENCE</scope>
    <source>
        <strain evidence="1">CGMCC 1.15179</strain>
    </source>
</reference>
<name>A0A8J2Y9X3_9BACL</name>
<dbReference type="AlphaFoldDB" id="A0A8J2Y9X3"/>
<evidence type="ECO:0000313" key="2">
    <source>
        <dbReference type="Proteomes" id="UP000625210"/>
    </source>
</evidence>
<comment type="caution">
    <text evidence="1">The sequence shown here is derived from an EMBL/GenBank/DDBJ whole genome shotgun (WGS) entry which is preliminary data.</text>
</comment>
<gene>
    <name evidence="1" type="ORF">GCM10011571_32340</name>
</gene>